<evidence type="ECO:0000313" key="2">
    <source>
        <dbReference type="EMBL" id="CAG66991.1"/>
    </source>
</evidence>
<dbReference type="HOGENOM" id="CLU_3003430_0_0_6"/>
<proteinExistence type="predicted"/>
<organism evidence="2 3">
    <name type="scientific">Acinetobacter baylyi (strain ATCC 33305 / BD413 / ADP1)</name>
    <dbReference type="NCBI Taxonomy" id="62977"/>
    <lineage>
        <taxon>Bacteria</taxon>
        <taxon>Pseudomonadati</taxon>
        <taxon>Pseudomonadota</taxon>
        <taxon>Gammaproteobacteria</taxon>
        <taxon>Moraxellales</taxon>
        <taxon>Moraxellaceae</taxon>
        <taxon>Acinetobacter</taxon>
    </lineage>
</organism>
<gene>
    <name evidence="2" type="ordered locus">ACIAD0006</name>
</gene>
<feature type="transmembrane region" description="Helical" evidence="1">
    <location>
        <begin position="26"/>
        <end position="50"/>
    </location>
</feature>
<reference evidence="2 3" key="1">
    <citation type="journal article" date="2004" name="Nucleic Acids Res.">
        <title>Unique features revealed by the genome sequence of Acinetobacter sp. ADP1, a versatile and naturally transformation competent bacterium.</title>
        <authorList>
            <person name="Barbe V."/>
            <person name="Vallenet D."/>
            <person name="Fonknechten N."/>
            <person name="Kreimeyer A."/>
            <person name="Oztas S."/>
            <person name="Labarre L."/>
            <person name="Cruveiller S."/>
            <person name="Robert C."/>
            <person name="Duprat S."/>
            <person name="Wincker P."/>
            <person name="Ornston L.N."/>
            <person name="Weissenbach J."/>
            <person name="Marliere P."/>
            <person name="Cohen G.N."/>
            <person name="Medigue C."/>
        </authorList>
    </citation>
    <scope>NUCLEOTIDE SEQUENCE [LARGE SCALE GENOMIC DNA]</scope>
    <source>
        <strain evidence="3">ATCC 33305 / BD413 / ADP1</strain>
    </source>
</reference>
<dbReference type="EMBL" id="CR543861">
    <property type="protein sequence ID" value="CAG66991.1"/>
    <property type="molecule type" value="Genomic_DNA"/>
</dbReference>
<name>Q6FG16_ACIAD</name>
<keyword evidence="1" id="KW-0812">Transmembrane</keyword>
<sequence length="56" mass="6516">MIYCWIDCVNQSGELFWSFNDLLKTVVIVCLVIRLWLFLGLLCCACVRLYGILIKT</sequence>
<accession>Q6FG16</accession>
<keyword evidence="1" id="KW-1133">Transmembrane helix</keyword>
<protein>
    <submittedName>
        <fullName evidence="2">Uncharacterized protein</fullName>
    </submittedName>
</protein>
<dbReference type="KEGG" id="aci:ACIAD0006"/>
<keyword evidence="1" id="KW-0472">Membrane</keyword>
<evidence type="ECO:0000256" key="1">
    <source>
        <dbReference type="SAM" id="Phobius"/>
    </source>
</evidence>
<dbReference type="AlphaFoldDB" id="Q6FG16"/>
<dbReference type="Proteomes" id="UP000000430">
    <property type="component" value="Chromosome"/>
</dbReference>
<evidence type="ECO:0000313" key="3">
    <source>
        <dbReference type="Proteomes" id="UP000000430"/>
    </source>
</evidence>